<protein>
    <submittedName>
        <fullName evidence="2">Cbb3-type cytochrome c oxidase subunit 3</fullName>
    </submittedName>
</protein>
<keyword evidence="1" id="KW-0472">Membrane</keyword>
<keyword evidence="3" id="KW-1185">Reference proteome</keyword>
<comment type="caution">
    <text evidence="2">The sequence shown here is derived from an EMBL/GenBank/DDBJ whole genome shotgun (WGS) entry which is preliminary data.</text>
</comment>
<dbReference type="Proteomes" id="UP000265926">
    <property type="component" value="Unassembled WGS sequence"/>
</dbReference>
<evidence type="ECO:0000256" key="1">
    <source>
        <dbReference type="SAM" id="Phobius"/>
    </source>
</evidence>
<keyword evidence="1" id="KW-1133">Transmembrane helix</keyword>
<keyword evidence="1" id="KW-0812">Transmembrane</keyword>
<reference evidence="2 3" key="1">
    <citation type="submission" date="2018-08" db="EMBL/GenBank/DDBJ databases">
        <title>Pallidiluteibacterium maritimus gen. nov., sp. nov., isolated from coastal sediment.</title>
        <authorList>
            <person name="Zhou L.Y."/>
        </authorList>
    </citation>
    <scope>NUCLEOTIDE SEQUENCE [LARGE SCALE GENOMIC DNA]</scope>
    <source>
        <strain evidence="2 3">XSD2</strain>
    </source>
</reference>
<gene>
    <name evidence="2" type="ORF">D1614_07145</name>
</gene>
<dbReference type="RefSeq" id="WP_119437201.1">
    <property type="nucleotide sequence ID" value="NZ_QWGR01000003.1"/>
</dbReference>
<name>A0A399T337_9BACT</name>
<evidence type="ECO:0000313" key="3">
    <source>
        <dbReference type="Proteomes" id="UP000265926"/>
    </source>
</evidence>
<feature type="transmembrane region" description="Helical" evidence="1">
    <location>
        <begin position="16"/>
        <end position="34"/>
    </location>
</feature>
<proteinExistence type="predicted"/>
<accession>A0A399T337</accession>
<sequence>MKIVSDLLTSIEGIQIFYIVGLLIFVVLFIVITIRTMRMPDKEMENIKNSILADGESEEITTSN</sequence>
<dbReference type="AlphaFoldDB" id="A0A399T337"/>
<evidence type="ECO:0000313" key="2">
    <source>
        <dbReference type="EMBL" id="RIJ49314.1"/>
    </source>
</evidence>
<dbReference type="EMBL" id="QWGR01000003">
    <property type="protein sequence ID" value="RIJ49314.1"/>
    <property type="molecule type" value="Genomic_DNA"/>
</dbReference>
<organism evidence="2 3">
    <name type="scientific">Maribellus luteus</name>
    <dbReference type="NCBI Taxonomy" id="2305463"/>
    <lineage>
        <taxon>Bacteria</taxon>
        <taxon>Pseudomonadati</taxon>
        <taxon>Bacteroidota</taxon>
        <taxon>Bacteroidia</taxon>
        <taxon>Marinilabiliales</taxon>
        <taxon>Prolixibacteraceae</taxon>
        <taxon>Maribellus</taxon>
    </lineage>
</organism>